<gene>
    <name evidence="1" type="ORF">DSO57_1001280</name>
</gene>
<proteinExistence type="predicted"/>
<accession>A0ACC2T8X5</accession>
<sequence>MGDDPSCLLYFSSDLLVSGEVLFKSLACNNLDLHSAEPILSNPDVDGASFPSPPPQESANLVLLRIPEMPTLVPSCAPWLLSGLVLMGLNAYFPQLSLVSSLWSPLIAAVPVLHWAASWWFISPGWEPNLVSLAPLSHTKYDHTIDLLPGTKP</sequence>
<evidence type="ECO:0000313" key="1">
    <source>
        <dbReference type="EMBL" id="KAJ9071032.1"/>
    </source>
</evidence>
<name>A0ACC2T8X5_9FUNG</name>
<reference evidence="1" key="1">
    <citation type="submission" date="2022-04" db="EMBL/GenBank/DDBJ databases">
        <title>Genome of the entomopathogenic fungus Entomophthora muscae.</title>
        <authorList>
            <person name="Elya C."/>
            <person name="Lovett B.R."/>
            <person name="Lee E."/>
            <person name="Macias A.M."/>
            <person name="Hajek A.E."/>
            <person name="De Bivort B.L."/>
            <person name="Kasson M.T."/>
            <person name="De Fine Licht H.H."/>
            <person name="Stajich J.E."/>
        </authorList>
    </citation>
    <scope>NUCLEOTIDE SEQUENCE</scope>
    <source>
        <strain evidence="1">Berkeley</strain>
    </source>
</reference>
<protein>
    <submittedName>
        <fullName evidence="1">Uncharacterized protein</fullName>
    </submittedName>
</protein>
<organism evidence="1 2">
    <name type="scientific">Entomophthora muscae</name>
    <dbReference type="NCBI Taxonomy" id="34485"/>
    <lineage>
        <taxon>Eukaryota</taxon>
        <taxon>Fungi</taxon>
        <taxon>Fungi incertae sedis</taxon>
        <taxon>Zoopagomycota</taxon>
        <taxon>Entomophthoromycotina</taxon>
        <taxon>Entomophthoromycetes</taxon>
        <taxon>Entomophthorales</taxon>
        <taxon>Entomophthoraceae</taxon>
        <taxon>Entomophthora</taxon>
    </lineage>
</organism>
<keyword evidence="2" id="KW-1185">Reference proteome</keyword>
<evidence type="ECO:0000313" key="2">
    <source>
        <dbReference type="Proteomes" id="UP001165960"/>
    </source>
</evidence>
<dbReference type="EMBL" id="QTSX02003553">
    <property type="protein sequence ID" value="KAJ9071032.1"/>
    <property type="molecule type" value="Genomic_DNA"/>
</dbReference>
<comment type="caution">
    <text evidence="1">The sequence shown here is derived from an EMBL/GenBank/DDBJ whole genome shotgun (WGS) entry which is preliminary data.</text>
</comment>
<dbReference type="Proteomes" id="UP001165960">
    <property type="component" value="Unassembled WGS sequence"/>
</dbReference>